<sequence>MIEYTDKEGPWAETAVTLVVRKQDLDADLVTRTLSLPPTSVRRPGNDHRDRVSPPQGGLWALQVHDRLPGGLSDQLRTLMDLVEPRSSSLAQLTSQGYDIHLDLFGFVGRGATVVLAPEVVRTAAALGVPVTVTTSVSDR</sequence>
<organism evidence="2">
    <name type="scientific">Streptomyces sp. NBC_01393</name>
    <dbReference type="NCBI Taxonomy" id="2903851"/>
    <lineage>
        <taxon>Bacteria</taxon>
        <taxon>Bacillati</taxon>
        <taxon>Actinomycetota</taxon>
        <taxon>Actinomycetes</taxon>
        <taxon>Kitasatosporales</taxon>
        <taxon>Streptomycetaceae</taxon>
        <taxon>Streptomyces</taxon>
    </lineage>
</organism>
<feature type="region of interest" description="Disordered" evidence="1">
    <location>
        <begin position="37"/>
        <end position="56"/>
    </location>
</feature>
<accession>A0AAU3I0Y3</accession>
<dbReference type="AlphaFoldDB" id="A0AAU3I0Y3"/>
<reference evidence="2" key="1">
    <citation type="submission" date="2022-10" db="EMBL/GenBank/DDBJ databases">
        <title>The complete genomes of actinobacterial strains from the NBC collection.</title>
        <authorList>
            <person name="Joergensen T.S."/>
            <person name="Alvarez Arevalo M."/>
            <person name="Sterndorff E.B."/>
            <person name="Faurdal D."/>
            <person name="Vuksanovic O."/>
            <person name="Mourched A.-S."/>
            <person name="Charusanti P."/>
            <person name="Shaw S."/>
            <person name="Blin K."/>
            <person name="Weber T."/>
        </authorList>
    </citation>
    <scope>NUCLEOTIDE SEQUENCE</scope>
    <source>
        <strain evidence="2">NBC_01393</strain>
    </source>
</reference>
<gene>
    <name evidence="2" type="ORF">OG699_25645</name>
</gene>
<dbReference type="Pfam" id="PF14106">
    <property type="entry name" value="DUF4279"/>
    <property type="match status" value="1"/>
</dbReference>
<dbReference type="EMBL" id="CP109546">
    <property type="protein sequence ID" value="WTZ11062.1"/>
    <property type="molecule type" value="Genomic_DNA"/>
</dbReference>
<name>A0AAU3I0Y3_9ACTN</name>
<proteinExistence type="predicted"/>
<evidence type="ECO:0000256" key="1">
    <source>
        <dbReference type="SAM" id="MobiDB-lite"/>
    </source>
</evidence>
<evidence type="ECO:0000313" key="2">
    <source>
        <dbReference type="EMBL" id="WTZ11062.1"/>
    </source>
</evidence>
<protein>
    <submittedName>
        <fullName evidence="2">DUF4279 domain-containing protein</fullName>
    </submittedName>
</protein>
<dbReference type="InterPro" id="IPR025459">
    <property type="entry name" value="DUF4279"/>
</dbReference>